<accession>A0AAN8UAF2</accession>
<dbReference type="AlphaFoldDB" id="A0AAN8UAF2"/>
<gene>
    <name evidence="1" type="ORF">RDI58_000588</name>
</gene>
<reference evidence="1 2" key="1">
    <citation type="submission" date="2024-02" db="EMBL/GenBank/DDBJ databases">
        <title>de novo genome assembly of Solanum bulbocastanum strain 11H21.</title>
        <authorList>
            <person name="Hosaka A.J."/>
        </authorList>
    </citation>
    <scope>NUCLEOTIDE SEQUENCE [LARGE SCALE GENOMIC DNA]</scope>
    <source>
        <tissue evidence="1">Young leaves</tissue>
    </source>
</reference>
<proteinExistence type="predicted"/>
<dbReference type="EMBL" id="JBANQN010000001">
    <property type="protein sequence ID" value="KAK6802805.1"/>
    <property type="molecule type" value="Genomic_DNA"/>
</dbReference>
<dbReference type="Proteomes" id="UP001371456">
    <property type="component" value="Unassembled WGS sequence"/>
</dbReference>
<evidence type="ECO:0000313" key="1">
    <source>
        <dbReference type="EMBL" id="KAK6802805.1"/>
    </source>
</evidence>
<organism evidence="1 2">
    <name type="scientific">Solanum bulbocastanum</name>
    <name type="common">Wild potato</name>
    <dbReference type="NCBI Taxonomy" id="147425"/>
    <lineage>
        <taxon>Eukaryota</taxon>
        <taxon>Viridiplantae</taxon>
        <taxon>Streptophyta</taxon>
        <taxon>Embryophyta</taxon>
        <taxon>Tracheophyta</taxon>
        <taxon>Spermatophyta</taxon>
        <taxon>Magnoliopsida</taxon>
        <taxon>eudicotyledons</taxon>
        <taxon>Gunneridae</taxon>
        <taxon>Pentapetalae</taxon>
        <taxon>asterids</taxon>
        <taxon>lamiids</taxon>
        <taxon>Solanales</taxon>
        <taxon>Solanaceae</taxon>
        <taxon>Solanoideae</taxon>
        <taxon>Solaneae</taxon>
        <taxon>Solanum</taxon>
    </lineage>
</organism>
<name>A0AAN8UAF2_SOLBU</name>
<keyword evidence="2" id="KW-1185">Reference proteome</keyword>
<comment type="caution">
    <text evidence="1">The sequence shown here is derived from an EMBL/GenBank/DDBJ whole genome shotgun (WGS) entry which is preliminary data.</text>
</comment>
<protein>
    <submittedName>
        <fullName evidence="1">Uncharacterized protein</fullName>
    </submittedName>
</protein>
<sequence length="193" mass="21573">MVIIIVTHFHHEGKFFKGTSGAGLTYIEQREVEFVDFSLLNLIKDLGDGGFLDLYVQHVMDEVKIVKDGVPIGYLCGLTVGETVNEGGVENSHDINVGEVESLHDISVGEGLQQGDAQSENINVKVCINDVSDLEGVEIDLEINDNSQKFAILEDDDSKIDEELRILRNERRTKLQRKASFYKGNNSWISSWC</sequence>
<evidence type="ECO:0000313" key="2">
    <source>
        <dbReference type="Proteomes" id="UP001371456"/>
    </source>
</evidence>